<comment type="subcellular location">
    <subcellularLocation>
        <location evidence="1">Bacterial microcompartment</location>
    </subcellularLocation>
</comment>
<proteinExistence type="predicted"/>
<dbReference type="KEGG" id="cbab:SMCB_2328"/>
<evidence type="ECO:0000256" key="1">
    <source>
        <dbReference type="ARBA" id="ARBA00024322"/>
    </source>
</evidence>
<dbReference type="OrthoDB" id="5296236at2"/>
<reference evidence="3 4" key="1">
    <citation type="journal article" date="2014" name="Nat. Commun.">
        <title>Physiological and genomic features of highly alkaliphilic hydrogen-utilizing Betaproteobacteria from a continental serpentinizing site.</title>
        <authorList>
            <person name="Suzuki S."/>
            <person name="Kuenen J.G."/>
            <person name="Schipper K."/>
            <person name="van der Velde S."/>
            <person name="Ishii S."/>
            <person name="Wu A."/>
            <person name="Sorokin D.Y."/>
            <person name="Tenney A."/>
            <person name="Meng X.Y."/>
            <person name="Morrill P.L."/>
            <person name="Kamagata Y."/>
            <person name="Muyzer G."/>
            <person name="Nealson K.H."/>
        </authorList>
    </citation>
    <scope>NUCLEOTIDE SEQUENCE [LARGE SCALE GENOMIC DNA]</scope>
    <source>
        <strain evidence="3 4">B1</strain>
    </source>
</reference>
<dbReference type="STRING" id="1458426.SMCB_2328"/>
<dbReference type="AlphaFoldDB" id="A0A060NPP8"/>
<gene>
    <name evidence="3" type="ORF">SMCB_2328</name>
</gene>
<dbReference type="CDD" id="cd01614">
    <property type="entry name" value="EutN_CcmL"/>
    <property type="match status" value="1"/>
</dbReference>
<keyword evidence="2" id="KW-1283">Bacterial microcompartment</keyword>
<dbReference type="PANTHER" id="PTHR36539">
    <property type="entry name" value="ETHANOLAMINE UTILIZATION PROTEIN EUTN"/>
    <property type="match status" value="1"/>
</dbReference>
<dbReference type="RefSeq" id="WP_082027383.1">
    <property type="nucleotide sequence ID" value="NZ_AP014569.1"/>
</dbReference>
<dbReference type="PROSITE" id="PS51932">
    <property type="entry name" value="BMV"/>
    <property type="match status" value="1"/>
</dbReference>
<name>A0A060NPP8_9BURK</name>
<dbReference type="GO" id="GO:0031469">
    <property type="term" value="C:bacterial microcompartment"/>
    <property type="evidence" value="ECO:0007669"/>
    <property type="project" value="UniProtKB-SubCell"/>
</dbReference>
<dbReference type="InterPro" id="IPR036677">
    <property type="entry name" value="EutN_CcmL_sf"/>
</dbReference>
<dbReference type="EMBL" id="AP014569">
    <property type="protein sequence ID" value="BAO84556.1"/>
    <property type="molecule type" value="Genomic_DNA"/>
</dbReference>
<dbReference type="InterPro" id="IPR004992">
    <property type="entry name" value="EutN_CcmL"/>
</dbReference>
<evidence type="ECO:0000256" key="2">
    <source>
        <dbReference type="ARBA" id="ARBA00024446"/>
    </source>
</evidence>
<organism evidence="3 4">
    <name type="scientific">Serpentinimonas maccroryi</name>
    <dbReference type="NCBI Taxonomy" id="1458426"/>
    <lineage>
        <taxon>Bacteria</taxon>
        <taxon>Pseudomonadati</taxon>
        <taxon>Pseudomonadota</taxon>
        <taxon>Betaproteobacteria</taxon>
        <taxon>Burkholderiales</taxon>
        <taxon>Comamonadaceae</taxon>
        <taxon>Serpentinimonas</taxon>
    </lineage>
</organism>
<dbReference type="NCBIfam" id="TIGR02704">
    <property type="entry name" value="carboxysome_B"/>
    <property type="match status" value="1"/>
</dbReference>
<accession>A0A060NPP8</accession>
<protein>
    <submittedName>
        <fullName evidence="3">Carbon dioxide concentrating mechanism/carboxysome shell protein</fullName>
    </submittedName>
</protein>
<dbReference type="Gene3D" id="2.40.50.220">
    <property type="entry name" value="EutN/Ccml"/>
    <property type="match status" value="1"/>
</dbReference>
<dbReference type="Proteomes" id="UP000066014">
    <property type="component" value="Chromosome"/>
</dbReference>
<evidence type="ECO:0000313" key="4">
    <source>
        <dbReference type="Proteomes" id="UP000066014"/>
    </source>
</evidence>
<dbReference type="Pfam" id="PF03319">
    <property type="entry name" value="EutN_CcmL"/>
    <property type="match status" value="1"/>
</dbReference>
<dbReference type="InterPro" id="IPR014077">
    <property type="entry name" value="CsoS4B"/>
</dbReference>
<dbReference type="HOGENOM" id="CLU_148498_1_0_4"/>
<sequence>MEVLQVVADLVCTRRVEGMQAVSLRVLQSEQGVVSVASDPVGVPEGKWVFVTTGSAARFAMPDPLTITDLAICGIVDHWECAGNAQAVTPDAAAADTGARADVRAAP</sequence>
<evidence type="ECO:0000313" key="3">
    <source>
        <dbReference type="EMBL" id="BAO84556.1"/>
    </source>
</evidence>
<dbReference type="SUPFAM" id="SSF159133">
    <property type="entry name" value="EutN/CcmL-like"/>
    <property type="match status" value="1"/>
</dbReference>
<keyword evidence="4" id="KW-1185">Reference proteome</keyword>
<dbReference type="PANTHER" id="PTHR36539:SF1">
    <property type="entry name" value="BACTERIAL MICROCOMPARTMENT SHELL VERTEX PROTEIN EUTN"/>
    <property type="match status" value="1"/>
</dbReference>